<keyword evidence="3" id="KW-0949">S-adenosyl-L-methionine</keyword>
<dbReference type="InterPro" id="IPR012967">
    <property type="entry name" value="COMT_dimerisation"/>
</dbReference>
<gene>
    <name evidence="6" type="ORF">PAC_02639</name>
</gene>
<name>A0A1L7WJ14_9HELO</name>
<dbReference type="InterPro" id="IPR029063">
    <property type="entry name" value="SAM-dependent_MTases_sf"/>
</dbReference>
<dbReference type="Gene3D" id="3.40.50.150">
    <property type="entry name" value="Vaccinia Virus protein VP39"/>
    <property type="match status" value="1"/>
</dbReference>
<dbReference type="AlphaFoldDB" id="A0A1L7WJ14"/>
<dbReference type="GO" id="GO:0008171">
    <property type="term" value="F:O-methyltransferase activity"/>
    <property type="evidence" value="ECO:0007669"/>
    <property type="project" value="InterPro"/>
</dbReference>
<evidence type="ECO:0000256" key="1">
    <source>
        <dbReference type="ARBA" id="ARBA00022603"/>
    </source>
</evidence>
<proteinExistence type="predicted"/>
<dbReference type="Pfam" id="PF08100">
    <property type="entry name" value="Dimerisation"/>
    <property type="match status" value="1"/>
</dbReference>
<evidence type="ECO:0000259" key="5">
    <source>
        <dbReference type="Pfam" id="PF08100"/>
    </source>
</evidence>
<dbReference type="Proteomes" id="UP000184330">
    <property type="component" value="Unassembled WGS sequence"/>
</dbReference>
<dbReference type="OrthoDB" id="2410195at2759"/>
<evidence type="ECO:0000259" key="4">
    <source>
        <dbReference type="Pfam" id="PF00891"/>
    </source>
</evidence>
<dbReference type="Gene3D" id="1.10.10.10">
    <property type="entry name" value="Winged helix-like DNA-binding domain superfamily/Winged helix DNA-binding domain"/>
    <property type="match status" value="1"/>
</dbReference>
<dbReference type="SUPFAM" id="SSF46785">
    <property type="entry name" value="Winged helix' DNA-binding domain"/>
    <property type="match status" value="1"/>
</dbReference>
<dbReference type="InterPro" id="IPR036390">
    <property type="entry name" value="WH_DNA-bd_sf"/>
</dbReference>
<dbReference type="InterPro" id="IPR001077">
    <property type="entry name" value="COMT_C"/>
</dbReference>
<evidence type="ECO:0000256" key="2">
    <source>
        <dbReference type="ARBA" id="ARBA00022679"/>
    </source>
</evidence>
<organism evidence="6 7">
    <name type="scientific">Phialocephala subalpina</name>
    <dbReference type="NCBI Taxonomy" id="576137"/>
    <lineage>
        <taxon>Eukaryota</taxon>
        <taxon>Fungi</taxon>
        <taxon>Dikarya</taxon>
        <taxon>Ascomycota</taxon>
        <taxon>Pezizomycotina</taxon>
        <taxon>Leotiomycetes</taxon>
        <taxon>Helotiales</taxon>
        <taxon>Mollisiaceae</taxon>
        <taxon>Phialocephala</taxon>
        <taxon>Phialocephala fortinii species complex</taxon>
    </lineage>
</organism>
<dbReference type="Pfam" id="PF00891">
    <property type="entry name" value="Methyltransf_2"/>
    <property type="match status" value="1"/>
</dbReference>
<dbReference type="PANTHER" id="PTHR43712">
    <property type="entry name" value="PUTATIVE (AFU_ORTHOLOGUE AFUA_4G14580)-RELATED"/>
    <property type="match status" value="1"/>
</dbReference>
<dbReference type="PANTHER" id="PTHR43712:SF1">
    <property type="entry name" value="HYPOTHETICAL O-METHYLTRANSFERASE (EUROFUNG)-RELATED"/>
    <property type="match status" value="1"/>
</dbReference>
<dbReference type="GO" id="GO:0032259">
    <property type="term" value="P:methylation"/>
    <property type="evidence" value="ECO:0007669"/>
    <property type="project" value="UniProtKB-KW"/>
</dbReference>
<evidence type="ECO:0000313" key="7">
    <source>
        <dbReference type="Proteomes" id="UP000184330"/>
    </source>
</evidence>
<evidence type="ECO:0000256" key="3">
    <source>
        <dbReference type="ARBA" id="ARBA00022691"/>
    </source>
</evidence>
<sequence>MDKEAALQQVAAITQALEEVTKGLKQYATVIQESGGKSDLESIGQVSQSHTDLVSGVRTLNRASRGPVDMVFAQIEAVAYTGAVRALLEMGIFEKLPLDGTGLSADVLANELRVERDLLVRLMRVAVPELFAEPEPQIYSHTPYSMVYLHPGVRGAFKLMLGEYAPVFNKLSEFFKDSGWKSPQSETNNPYTFTHQTKGLTMWEHVKLDPDYFKIWNAAMNAQGIATSFAISIFPFKTELSKMETTEETVLVVDVGGGLGHATKQVKALCEDVKGRIILQDRPEVLEDITEELPEIEKMGHDFFTPNPVKGALIYYIRRCLHDWNDENCVLILKNIACSMTRSSRLLIAEIVLPATKADVEGAWMDLTMMTFTGKERTEQQWGDLLKDAGLRLEKTYGMPGTHYGVVEAYLT</sequence>
<keyword evidence="1 6" id="KW-0489">Methyltransferase</keyword>
<accession>A0A1L7WJ14</accession>
<feature type="domain" description="O-methyltransferase dimerisation" evidence="5">
    <location>
        <begin position="80"/>
        <end position="149"/>
    </location>
</feature>
<keyword evidence="7" id="KW-1185">Reference proteome</keyword>
<protein>
    <submittedName>
        <fullName evidence="6">Related to O-methyltransferase B</fullName>
    </submittedName>
</protein>
<dbReference type="EMBL" id="FJOG01000003">
    <property type="protein sequence ID" value="CZR52762.1"/>
    <property type="molecule type" value="Genomic_DNA"/>
</dbReference>
<dbReference type="InterPro" id="IPR016461">
    <property type="entry name" value="COMT-like"/>
</dbReference>
<dbReference type="PROSITE" id="PS51683">
    <property type="entry name" value="SAM_OMT_II"/>
    <property type="match status" value="1"/>
</dbReference>
<feature type="domain" description="O-methyltransferase C-terminal" evidence="4">
    <location>
        <begin position="193"/>
        <end position="391"/>
    </location>
</feature>
<evidence type="ECO:0000313" key="6">
    <source>
        <dbReference type="EMBL" id="CZR52762.1"/>
    </source>
</evidence>
<reference evidence="6 7" key="1">
    <citation type="submission" date="2016-03" db="EMBL/GenBank/DDBJ databases">
        <authorList>
            <person name="Ploux O."/>
        </authorList>
    </citation>
    <scope>NUCLEOTIDE SEQUENCE [LARGE SCALE GENOMIC DNA]</scope>
    <source>
        <strain evidence="6 7">UAMH 11012</strain>
    </source>
</reference>
<dbReference type="SUPFAM" id="SSF53335">
    <property type="entry name" value="S-adenosyl-L-methionine-dependent methyltransferases"/>
    <property type="match status" value="1"/>
</dbReference>
<dbReference type="InterPro" id="IPR036388">
    <property type="entry name" value="WH-like_DNA-bd_sf"/>
</dbReference>
<keyword evidence="2 6" id="KW-0808">Transferase</keyword>